<evidence type="ECO:0000313" key="1">
    <source>
        <dbReference type="EMBL" id="MPN62832.1"/>
    </source>
</evidence>
<name>A0A645JHY8_9ZZZZ</name>
<comment type="caution">
    <text evidence="1">The sequence shown here is derived from an EMBL/GenBank/DDBJ whole genome shotgun (WGS) entry which is preliminary data.</text>
</comment>
<gene>
    <name evidence="1" type="ORF">SDC9_210585</name>
</gene>
<dbReference type="AlphaFoldDB" id="A0A645JHY8"/>
<dbReference type="EMBL" id="VSSQ01141429">
    <property type="protein sequence ID" value="MPN62832.1"/>
    <property type="molecule type" value="Genomic_DNA"/>
</dbReference>
<reference evidence="1" key="1">
    <citation type="submission" date="2019-08" db="EMBL/GenBank/DDBJ databases">
        <authorList>
            <person name="Kucharzyk K."/>
            <person name="Murdoch R.W."/>
            <person name="Higgins S."/>
            <person name="Loffler F."/>
        </authorList>
    </citation>
    <scope>NUCLEOTIDE SEQUENCE</scope>
</reference>
<accession>A0A645JHY8</accession>
<proteinExistence type="predicted"/>
<sequence length="35" mass="3862">MGIGDDLEAQAYVFDGGYEAWKNTEGAIAWIKTIK</sequence>
<organism evidence="1">
    <name type="scientific">bioreactor metagenome</name>
    <dbReference type="NCBI Taxonomy" id="1076179"/>
    <lineage>
        <taxon>unclassified sequences</taxon>
        <taxon>metagenomes</taxon>
        <taxon>ecological metagenomes</taxon>
    </lineage>
</organism>
<evidence type="ECO:0008006" key="2">
    <source>
        <dbReference type="Google" id="ProtNLM"/>
    </source>
</evidence>
<protein>
    <recommendedName>
        <fullName evidence="2">Rhodanese domain-containing protein</fullName>
    </recommendedName>
</protein>